<name>A0A4U1BM43_9GAMM</name>
<dbReference type="RefSeq" id="WP_136850509.1">
    <property type="nucleotide sequence ID" value="NZ_SWCI01000001.1"/>
</dbReference>
<sequence length="694" mass="79700">MDDTIFFKPRSKSDTKKNLQDFIEHGRNVLKLYQEQGGFAVNEWSYNCGRKNHAMVFSKYSEIKNSYSYEPLDEPFLSFAKAYVRQRQSEMQVTSVGDKLVVLRTLYDALLEIHGEANVLKTNGIVQDEVVNLLNDRYPRSPKLSKYGGQLINLYTFLREKIITPALPKWQNPWKRHKSKAEGTDEASRAWQEERCPSQHQMLALADCFARSEAKQDIYWSSALVLLMFAPGRGTELTHLTTDSLHEDEGRLGVRWYAQKGYDYTIKWVPKDLEEVVREAFSRLIEISQPARDAAKFAYENPGKFLRHKDCITPPDFPENKPLNALQFAQAMGFTPNTINRLKAKTKNYDSFTAWRVVGANYVNWVDALLANGVPTYQHLAQYTLDKYRTNDWPNLPKVGRPIWKALLLIRENEFHAKHMPKGFSWVMPDINQLNDQLKARKMKNPIPTIFQRFELKDEDGGEIELTSHQLRVWLSTNAERGGMDAWRLAQWAGRTRVEDNRHYDLRTQEEREEMANALLELDARPTALAAFKMNLPVAYADLGVNRVGIADVTEWGFCVHDYAMSPCTKGGECLICKEHVCLKGMPKTLDRIKIVEGKLESQYLKAKKDSQQKVFGADRWESHLGWKLAHVRTQRLRMESDDIPDGTALWIPVEHDPSPVERSLKQRGYPTEIPQGELVDASVMAGLLGVDDA</sequence>
<gene>
    <name evidence="1" type="ORF">FCL40_01125</name>
</gene>
<dbReference type="EMBL" id="SWCI01000001">
    <property type="protein sequence ID" value="TKB51188.1"/>
    <property type="molecule type" value="Genomic_DNA"/>
</dbReference>
<evidence type="ECO:0000313" key="1">
    <source>
        <dbReference type="EMBL" id="TKB51188.1"/>
    </source>
</evidence>
<comment type="caution">
    <text evidence="1">The sequence shown here is derived from an EMBL/GenBank/DDBJ whole genome shotgun (WGS) entry which is preliminary data.</text>
</comment>
<accession>A0A4U1BM43</accession>
<reference evidence="1 2" key="1">
    <citation type="submission" date="2019-04" db="EMBL/GenBank/DDBJ databases">
        <authorList>
            <person name="Hwang J.C."/>
        </authorList>
    </citation>
    <scope>NUCLEOTIDE SEQUENCE [LARGE SCALE GENOMIC DNA]</scope>
    <source>
        <strain evidence="1 2">IMCC35001</strain>
    </source>
</reference>
<dbReference type="Proteomes" id="UP000305674">
    <property type="component" value="Unassembled WGS sequence"/>
</dbReference>
<dbReference type="AlphaFoldDB" id="A0A4U1BM43"/>
<evidence type="ECO:0008006" key="3">
    <source>
        <dbReference type="Google" id="ProtNLM"/>
    </source>
</evidence>
<organism evidence="1 2">
    <name type="scientific">Ferrimonas sediminicola</name>
    <dbReference type="NCBI Taxonomy" id="2569538"/>
    <lineage>
        <taxon>Bacteria</taxon>
        <taxon>Pseudomonadati</taxon>
        <taxon>Pseudomonadota</taxon>
        <taxon>Gammaproteobacteria</taxon>
        <taxon>Alteromonadales</taxon>
        <taxon>Ferrimonadaceae</taxon>
        <taxon>Ferrimonas</taxon>
    </lineage>
</organism>
<protein>
    <recommendedName>
        <fullName evidence="3">Integrase</fullName>
    </recommendedName>
</protein>
<proteinExistence type="predicted"/>
<dbReference type="OrthoDB" id="6725579at2"/>
<keyword evidence="2" id="KW-1185">Reference proteome</keyword>
<evidence type="ECO:0000313" key="2">
    <source>
        <dbReference type="Proteomes" id="UP000305674"/>
    </source>
</evidence>